<evidence type="ECO:0000256" key="1">
    <source>
        <dbReference type="SAM" id="MobiDB-lite"/>
    </source>
</evidence>
<dbReference type="Proteomes" id="UP001623290">
    <property type="component" value="Chromosome"/>
</dbReference>
<sequence length="88" mass="10034">MTTITLLSPAESRVLPLIALRYKEAAHRLNLSEPCIKMHIRQIARKLGARDRYGAIALATRFGVEIEIRRPKRPPPSAGHRPRSEQQR</sequence>
<gene>
    <name evidence="3" type="ORF">RPE78_09485</name>
</gene>
<dbReference type="Gene3D" id="1.10.10.10">
    <property type="entry name" value="Winged helix-like DNA-binding domain superfamily/Winged helix DNA-binding domain"/>
    <property type="match status" value="1"/>
</dbReference>
<protein>
    <submittedName>
        <fullName evidence="3">Helix-turn-helix transcriptional regulator</fullName>
    </submittedName>
</protein>
<dbReference type="InterPro" id="IPR000792">
    <property type="entry name" value="Tscrpt_reg_LuxR_C"/>
</dbReference>
<proteinExistence type="predicted"/>
<organism evidence="3 4">
    <name type="scientific">Thioclava litoralis</name>
    <dbReference type="NCBI Taxonomy" id="3076557"/>
    <lineage>
        <taxon>Bacteria</taxon>
        <taxon>Pseudomonadati</taxon>
        <taxon>Pseudomonadota</taxon>
        <taxon>Alphaproteobacteria</taxon>
        <taxon>Rhodobacterales</taxon>
        <taxon>Paracoccaceae</taxon>
        <taxon>Thioclava</taxon>
    </lineage>
</organism>
<reference evidence="3 4" key="1">
    <citation type="submission" date="2023-09" db="EMBL/GenBank/DDBJ databases">
        <title>Thioclava shenzhenensis sp. nov., a multidrug resistant bacteria-antagonizing species isolated from coastal seawater.</title>
        <authorList>
            <person name="Long M."/>
        </authorList>
    </citation>
    <scope>NUCLEOTIDE SEQUENCE [LARGE SCALE GENOMIC DNA]</scope>
    <source>
        <strain evidence="3 4">FTW29</strain>
    </source>
</reference>
<evidence type="ECO:0000313" key="3">
    <source>
        <dbReference type="EMBL" id="WRY32929.1"/>
    </source>
</evidence>
<evidence type="ECO:0000313" key="4">
    <source>
        <dbReference type="Proteomes" id="UP001623290"/>
    </source>
</evidence>
<accession>A0ABZ1DVZ2</accession>
<keyword evidence="4" id="KW-1185">Reference proteome</keyword>
<dbReference type="InterPro" id="IPR016032">
    <property type="entry name" value="Sig_transdc_resp-reg_C-effctor"/>
</dbReference>
<dbReference type="SMART" id="SM00421">
    <property type="entry name" value="HTH_LUXR"/>
    <property type="match status" value="1"/>
</dbReference>
<feature type="region of interest" description="Disordered" evidence="1">
    <location>
        <begin position="68"/>
        <end position="88"/>
    </location>
</feature>
<evidence type="ECO:0000259" key="2">
    <source>
        <dbReference type="SMART" id="SM00421"/>
    </source>
</evidence>
<dbReference type="EMBL" id="CP135443">
    <property type="protein sequence ID" value="WRY32929.1"/>
    <property type="molecule type" value="Genomic_DNA"/>
</dbReference>
<dbReference type="SUPFAM" id="SSF46894">
    <property type="entry name" value="C-terminal effector domain of the bipartite response regulators"/>
    <property type="match status" value="1"/>
</dbReference>
<feature type="domain" description="HTH luxR-type" evidence="2">
    <location>
        <begin position="4"/>
        <end position="59"/>
    </location>
</feature>
<dbReference type="RefSeq" id="WP_406720406.1">
    <property type="nucleotide sequence ID" value="NZ_CP135443.1"/>
</dbReference>
<dbReference type="Pfam" id="PF00196">
    <property type="entry name" value="GerE"/>
    <property type="match status" value="1"/>
</dbReference>
<dbReference type="InterPro" id="IPR036388">
    <property type="entry name" value="WH-like_DNA-bd_sf"/>
</dbReference>
<name>A0ABZ1DVZ2_9RHOB</name>